<keyword evidence="2" id="KW-1185">Reference proteome</keyword>
<dbReference type="Pfam" id="PF03382">
    <property type="entry name" value="DUF285"/>
    <property type="match status" value="1"/>
</dbReference>
<accession>E4PSF9</accession>
<protein>
    <submittedName>
        <fullName evidence="1">PARCEL domain protein</fullName>
    </submittedName>
</protein>
<gene>
    <name evidence="1" type="ordered locus">MSB_A0747</name>
</gene>
<dbReference type="EMBL" id="CP002108">
    <property type="protein sequence ID" value="ADR23802.1"/>
    <property type="molecule type" value="Genomic_DNA"/>
</dbReference>
<dbReference type="Proteomes" id="UP000008712">
    <property type="component" value="Chromosome"/>
</dbReference>
<name>E4PSF9_MYCLG</name>
<dbReference type="InterPro" id="IPR005046">
    <property type="entry name" value="DUF285"/>
</dbReference>
<evidence type="ECO:0000313" key="2">
    <source>
        <dbReference type="Proteomes" id="UP000008712"/>
    </source>
</evidence>
<dbReference type="AlphaFoldDB" id="E4PSF9"/>
<reference evidence="2" key="1">
    <citation type="submission" date="2010-07" db="EMBL/GenBank/DDBJ databases">
        <title>Genome sequence of Mycoplasma leachii PG50 MU clone A8.</title>
        <authorList>
            <person name="Wise K."/>
            <person name="Calcutt M.J."/>
            <person name="Foecking M.F."/>
            <person name="Madupu R."/>
            <person name="DeBoy R.T."/>
            <person name="Roske K."/>
            <person name="Martin T.R."/>
            <person name="Hvinden M.L."/>
            <person name="Durkin A.S."/>
            <person name="Glass J."/>
            <person name="Methe B.A."/>
        </authorList>
    </citation>
    <scope>NUCLEOTIDE SEQUENCE [LARGE SCALE GENOMIC DNA]</scope>
    <source>
        <strain evidence="2">DSM 21131 / NCTC 10133 / N29 / PG50</strain>
    </source>
</reference>
<reference evidence="1 2" key="2">
    <citation type="journal article" date="2012" name="J. Bacteriol.">
        <title>Complete Genome Sequences of Mycoplasma leachii Strain PG50T and the Pathogenic Mycoplasma mycoides subsp. mycoides Small Colony Biotype Strain Gladysdale.</title>
        <authorList>
            <person name="Wise K.S."/>
            <person name="Calcutt M.J."/>
            <person name="Foecking M.F."/>
            <person name="Madupu R."/>
            <person name="Deboy R.T."/>
            <person name="Roske K."/>
            <person name="Hvinden M.L."/>
            <person name="Martin T.R."/>
            <person name="Durkin A.S."/>
            <person name="Glass J.I."/>
            <person name="Methe B.A."/>
        </authorList>
    </citation>
    <scope>NUCLEOTIDE SEQUENCE [LARGE SCALE GENOMIC DNA]</scope>
    <source>
        <strain evidence="2">DSM 21131 / NCTC 10133 / N29 / PG50</strain>
    </source>
</reference>
<sequence length="53" mass="6168">MFWDAENFNGSVFKLNVKKVEDMQIMFSGAFNFNQDLNEWDTSKVENMAVSNV</sequence>
<dbReference type="KEGG" id="mlc:MSB_A0747"/>
<evidence type="ECO:0000313" key="1">
    <source>
        <dbReference type="EMBL" id="ADR23802.1"/>
    </source>
</evidence>
<proteinExistence type="predicted"/>
<organism evidence="1 2">
    <name type="scientific">Mycoplasma leachii (strain DSM 21131 / NCTC 10133 / N29 / PG50)</name>
    <dbReference type="NCBI Taxonomy" id="880447"/>
    <lineage>
        <taxon>Bacteria</taxon>
        <taxon>Bacillati</taxon>
        <taxon>Mycoplasmatota</taxon>
        <taxon>Mollicutes</taxon>
        <taxon>Mycoplasmataceae</taxon>
        <taxon>Mycoplasma</taxon>
    </lineage>
</organism>
<dbReference type="HOGENOM" id="CLU_213875_0_0_14"/>